<dbReference type="PANTHER" id="PTHR23028">
    <property type="entry name" value="ACETYLTRANSFERASE"/>
    <property type="match status" value="1"/>
</dbReference>
<dbReference type="EMBL" id="AYXG01000217">
    <property type="protein sequence ID" value="EWC59117.1"/>
    <property type="molecule type" value="Genomic_DNA"/>
</dbReference>
<reference evidence="4 5" key="1">
    <citation type="journal article" date="2014" name="Genome Announc.">
        <title>Draft Genome Sequence of the Antitrypanosomally Active Sponge-Associated Bacterium Actinokineospora sp. Strain EG49.</title>
        <authorList>
            <person name="Harjes J."/>
            <person name="Ryu T."/>
            <person name="Abdelmohsen U.R."/>
            <person name="Moitinho-Silva L."/>
            <person name="Horn H."/>
            <person name="Ravasi T."/>
            <person name="Hentschel U."/>
        </authorList>
    </citation>
    <scope>NUCLEOTIDE SEQUENCE [LARGE SCALE GENOMIC DNA]</scope>
    <source>
        <strain evidence="4 5">EG49</strain>
    </source>
</reference>
<feature type="transmembrane region" description="Helical" evidence="2">
    <location>
        <begin position="342"/>
        <end position="361"/>
    </location>
</feature>
<comment type="caution">
    <text evidence="4">The sequence shown here is derived from an EMBL/GenBank/DDBJ whole genome shotgun (WGS) entry which is preliminary data.</text>
</comment>
<dbReference type="RefSeq" id="WP_052021864.1">
    <property type="nucleotide sequence ID" value="NZ_AYXG01000217.1"/>
</dbReference>
<feature type="region of interest" description="Disordered" evidence="1">
    <location>
        <begin position="1"/>
        <end position="30"/>
    </location>
</feature>
<dbReference type="eggNOG" id="COG1835">
    <property type="taxonomic scope" value="Bacteria"/>
</dbReference>
<keyword evidence="2" id="KW-0812">Transmembrane</keyword>
<dbReference type="PANTHER" id="PTHR23028:SF53">
    <property type="entry name" value="ACYL_TRANSF_3 DOMAIN-CONTAINING PROTEIN"/>
    <property type="match status" value="1"/>
</dbReference>
<evidence type="ECO:0000313" key="5">
    <source>
        <dbReference type="Proteomes" id="UP000019277"/>
    </source>
</evidence>
<dbReference type="InterPro" id="IPR050879">
    <property type="entry name" value="Acyltransferase_3"/>
</dbReference>
<evidence type="ECO:0000256" key="2">
    <source>
        <dbReference type="SAM" id="Phobius"/>
    </source>
</evidence>
<feature type="transmembrane region" description="Helical" evidence="2">
    <location>
        <begin position="217"/>
        <end position="234"/>
    </location>
</feature>
<keyword evidence="4" id="KW-0012">Acyltransferase</keyword>
<keyword evidence="2" id="KW-0472">Membrane</keyword>
<feature type="compositionally biased region" description="Gly residues" evidence="1">
    <location>
        <begin position="1"/>
        <end position="16"/>
    </location>
</feature>
<feature type="transmembrane region" description="Helical" evidence="2">
    <location>
        <begin position="140"/>
        <end position="161"/>
    </location>
</feature>
<dbReference type="GO" id="GO:0016020">
    <property type="term" value="C:membrane"/>
    <property type="evidence" value="ECO:0007669"/>
    <property type="project" value="TreeGrafter"/>
</dbReference>
<feature type="transmembrane region" description="Helical" evidence="2">
    <location>
        <begin position="373"/>
        <end position="391"/>
    </location>
</feature>
<feature type="transmembrane region" description="Helical" evidence="2">
    <location>
        <begin position="246"/>
        <end position="264"/>
    </location>
</feature>
<dbReference type="Pfam" id="PF01757">
    <property type="entry name" value="Acyl_transf_3"/>
    <property type="match status" value="1"/>
</dbReference>
<feature type="transmembrane region" description="Helical" evidence="2">
    <location>
        <begin position="96"/>
        <end position="119"/>
    </location>
</feature>
<dbReference type="InterPro" id="IPR002656">
    <property type="entry name" value="Acyl_transf_3_dom"/>
</dbReference>
<accession>W7IR87</accession>
<feature type="transmembrane region" description="Helical" evidence="2">
    <location>
        <begin position="190"/>
        <end position="210"/>
    </location>
</feature>
<feature type="transmembrane region" description="Helical" evidence="2">
    <location>
        <begin position="276"/>
        <end position="296"/>
    </location>
</feature>
<dbReference type="GO" id="GO:0009103">
    <property type="term" value="P:lipopolysaccharide biosynthetic process"/>
    <property type="evidence" value="ECO:0007669"/>
    <property type="project" value="TreeGrafter"/>
</dbReference>
<dbReference type="GO" id="GO:0016747">
    <property type="term" value="F:acyltransferase activity, transferring groups other than amino-acyl groups"/>
    <property type="evidence" value="ECO:0007669"/>
    <property type="project" value="InterPro"/>
</dbReference>
<keyword evidence="5" id="KW-1185">Reference proteome</keyword>
<feature type="transmembrane region" description="Helical" evidence="2">
    <location>
        <begin position="65"/>
        <end position="84"/>
    </location>
</feature>
<keyword evidence="4" id="KW-0808">Transferase</keyword>
<keyword evidence="2" id="KW-1133">Transmembrane helix</keyword>
<organism evidence="4 5">
    <name type="scientific">Actinokineospora spheciospongiae</name>
    <dbReference type="NCBI Taxonomy" id="909613"/>
    <lineage>
        <taxon>Bacteria</taxon>
        <taxon>Bacillati</taxon>
        <taxon>Actinomycetota</taxon>
        <taxon>Actinomycetes</taxon>
        <taxon>Pseudonocardiales</taxon>
        <taxon>Pseudonocardiaceae</taxon>
        <taxon>Actinokineospora</taxon>
    </lineage>
</organism>
<dbReference type="OrthoDB" id="5242306at2"/>
<feature type="transmembrane region" description="Helical" evidence="2">
    <location>
        <begin position="302"/>
        <end position="321"/>
    </location>
</feature>
<gene>
    <name evidence="4" type="ORF">UO65_5588</name>
</gene>
<dbReference type="PATRIC" id="fig|909613.9.peg.5587"/>
<name>W7IR87_9PSEU</name>
<dbReference type="AlphaFoldDB" id="W7IR87"/>
<dbReference type="STRING" id="909613.UO65_5588"/>
<evidence type="ECO:0000256" key="1">
    <source>
        <dbReference type="SAM" id="MobiDB-lite"/>
    </source>
</evidence>
<proteinExistence type="predicted"/>
<feature type="domain" description="Acyltransferase 3" evidence="3">
    <location>
        <begin position="59"/>
        <end position="390"/>
    </location>
</feature>
<evidence type="ECO:0000259" key="3">
    <source>
        <dbReference type="Pfam" id="PF01757"/>
    </source>
</evidence>
<sequence length="414" mass="44187">MTTGGAVGTGGAGDTGAGPAAPPTPAGEPTVRIHPAAEVTERFTPIAVVTEPPALRLSFVDGVRAFAAVFVVAHHIWLTTYPGYPRDTGPAWASWLVYGHLAVAVFIVVSGFSLAIAPARRDYRLGGVGRFLRRRAWRILPPYWAALALSAAVFGLVTPALTGDLVSVKGIVVHALLLQDVVDAPRPNGAFWSIAIEWQIYFLFPLVLLVRRRVPGWVLAALGLAVVVAAQVVSERVPALDGIQNLTPQFFALFVFGVVAAEVVRSGLRARALVGAAALLCFAGFAVLAFTAGPVWVDAHYFWVDLAVGAGTALALAVLAGGGWRPVAAAFAGRVPRFLGHFSYSVYLIHLPLLWLVYHFGVEPAVDSADARFVLLLVVGIPVVLAVSHLFHRAFERPFIEHRSLAELRGRSTR</sequence>
<dbReference type="Proteomes" id="UP000019277">
    <property type="component" value="Unassembled WGS sequence"/>
</dbReference>
<protein>
    <submittedName>
        <fullName evidence="4">Acyltransferase 3</fullName>
    </submittedName>
</protein>
<evidence type="ECO:0000313" key="4">
    <source>
        <dbReference type="EMBL" id="EWC59117.1"/>
    </source>
</evidence>